<feature type="binding site" evidence="15">
    <location>
        <position position="510"/>
    </location>
    <ligand>
        <name>Zn(2+)</name>
        <dbReference type="ChEBI" id="CHEBI:29105"/>
        <note>catalytic</note>
    </ligand>
</feature>
<feature type="binding site" evidence="15">
    <location>
        <position position="181"/>
    </location>
    <ligand>
        <name>Zn(2+)</name>
        <dbReference type="ChEBI" id="CHEBI:29105"/>
        <note>catalytic</note>
    </ligand>
</feature>
<evidence type="ECO:0000256" key="10">
    <source>
        <dbReference type="ARBA" id="ARBA00023049"/>
    </source>
</evidence>
<dbReference type="GO" id="GO:0008270">
    <property type="term" value="F:zinc ion binding"/>
    <property type="evidence" value="ECO:0007669"/>
    <property type="project" value="UniProtKB-UniRule"/>
</dbReference>
<feature type="disulfide bond" evidence="15">
    <location>
        <begin position="480"/>
        <end position="502"/>
    </location>
</feature>
<dbReference type="GO" id="GO:0016020">
    <property type="term" value="C:membrane"/>
    <property type="evidence" value="ECO:0007669"/>
    <property type="project" value="UniProtKB-SubCell"/>
</dbReference>
<keyword evidence="11" id="KW-0472">Membrane</keyword>
<reference evidence="20" key="1">
    <citation type="journal article" date="2017" name="bioRxiv">
        <title>Comparative analysis of the genomes of Stylophora pistillata and Acropora digitifera provides evidence for extensive differences between species of corals.</title>
        <authorList>
            <person name="Voolstra C.R."/>
            <person name="Li Y."/>
            <person name="Liew Y.J."/>
            <person name="Baumgarten S."/>
            <person name="Zoccola D."/>
            <person name="Flot J.-F."/>
            <person name="Tambutte S."/>
            <person name="Allemand D."/>
            <person name="Aranda M."/>
        </authorList>
    </citation>
    <scope>NUCLEOTIDE SEQUENCE [LARGE SCALE GENOMIC DNA]</scope>
</reference>
<dbReference type="Pfam" id="PF01400">
    <property type="entry name" value="Astacin"/>
    <property type="match status" value="2"/>
</dbReference>
<dbReference type="Gene3D" id="2.20.100.10">
    <property type="entry name" value="Thrombospondin type-1 (TSP1) repeat"/>
    <property type="match status" value="1"/>
</dbReference>
<feature type="domain" description="Peptidase M12A" evidence="18">
    <location>
        <begin position="84"/>
        <end position="280"/>
    </location>
</feature>
<evidence type="ECO:0000256" key="2">
    <source>
        <dbReference type="ARBA" id="ARBA00022670"/>
    </source>
</evidence>
<dbReference type="SUPFAM" id="SSF55486">
    <property type="entry name" value="Metalloproteases ('zincins'), catalytic domain"/>
    <property type="match status" value="2"/>
</dbReference>
<keyword evidence="2 15" id="KW-0645">Protease</keyword>
<feature type="domain" description="Peptidase M12A" evidence="18">
    <location>
        <begin position="387"/>
        <end position="613"/>
    </location>
</feature>
<dbReference type="PANTHER" id="PTHR10127:SF780">
    <property type="entry name" value="METALLOENDOPEPTIDASE"/>
    <property type="match status" value="1"/>
</dbReference>
<dbReference type="SMART" id="SM00235">
    <property type="entry name" value="ZnMc"/>
    <property type="match status" value="2"/>
</dbReference>
<dbReference type="CDD" id="cd04280">
    <property type="entry name" value="ZnMc_astacin_like"/>
    <property type="match status" value="2"/>
</dbReference>
<dbReference type="Pfam" id="PF00090">
    <property type="entry name" value="TSP_1"/>
    <property type="match status" value="2"/>
</dbReference>
<keyword evidence="9" id="KW-1133">Transmembrane helix</keyword>
<comment type="subcellular location">
    <subcellularLocation>
        <location evidence="1">Membrane</location>
        <topology evidence="1">Single-pass membrane protein</topology>
    </subcellularLocation>
</comment>
<accession>A0A2B4SIX7</accession>
<dbReference type="PROSITE" id="PS50092">
    <property type="entry name" value="TSP1"/>
    <property type="match status" value="2"/>
</dbReference>
<feature type="binding site" evidence="15">
    <location>
        <position position="520"/>
    </location>
    <ligand>
        <name>Zn(2+)</name>
        <dbReference type="ChEBI" id="CHEBI:29105"/>
        <note>catalytic</note>
    </ligand>
</feature>
<gene>
    <name evidence="19" type="primary">nas-13</name>
    <name evidence="19" type="ORF">AWC38_SpisGene6195</name>
</gene>
<dbReference type="STRING" id="50429.A0A2B4SIX7"/>
<evidence type="ECO:0000256" key="3">
    <source>
        <dbReference type="ARBA" id="ARBA00022692"/>
    </source>
</evidence>
<evidence type="ECO:0000259" key="18">
    <source>
        <dbReference type="PROSITE" id="PS51864"/>
    </source>
</evidence>
<dbReference type="OrthoDB" id="5964863at2759"/>
<comment type="caution">
    <text evidence="19">The sequence shown here is derived from an EMBL/GenBank/DDBJ whole genome shotgun (WGS) entry which is preliminary data.</text>
</comment>
<keyword evidence="20" id="KW-1185">Reference proteome</keyword>
<dbReference type="PANTHER" id="PTHR10127">
    <property type="entry name" value="DISCOIDIN, CUB, EGF, LAMININ , AND ZINC METALLOPROTEASE DOMAIN CONTAINING"/>
    <property type="match status" value="1"/>
</dbReference>
<evidence type="ECO:0000256" key="12">
    <source>
        <dbReference type="ARBA" id="ARBA00023145"/>
    </source>
</evidence>
<comment type="cofactor">
    <cofactor evidence="15 16">
        <name>Zn(2+)</name>
        <dbReference type="ChEBI" id="CHEBI:29105"/>
    </cofactor>
    <text evidence="15 16">Binds 1 zinc ion per subunit.</text>
</comment>
<organism evidence="19 20">
    <name type="scientific">Stylophora pistillata</name>
    <name type="common">Smooth cauliflower coral</name>
    <dbReference type="NCBI Taxonomy" id="50429"/>
    <lineage>
        <taxon>Eukaryota</taxon>
        <taxon>Metazoa</taxon>
        <taxon>Cnidaria</taxon>
        <taxon>Anthozoa</taxon>
        <taxon>Hexacorallia</taxon>
        <taxon>Scleractinia</taxon>
        <taxon>Astrocoeniina</taxon>
        <taxon>Pocilloporidae</taxon>
        <taxon>Stylophora</taxon>
    </lineage>
</organism>
<keyword evidence="10 15" id="KW-0482">Metalloprotease</keyword>
<keyword evidence="3" id="KW-0812">Transmembrane</keyword>
<keyword evidence="14" id="KW-0325">Glycoprotein</keyword>
<dbReference type="GO" id="GO:0004222">
    <property type="term" value="F:metalloendopeptidase activity"/>
    <property type="evidence" value="ECO:0007669"/>
    <property type="project" value="UniProtKB-UniRule"/>
</dbReference>
<dbReference type="AlphaFoldDB" id="A0A2B4SIX7"/>
<evidence type="ECO:0000256" key="1">
    <source>
        <dbReference type="ARBA" id="ARBA00004167"/>
    </source>
</evidence>
<name>A0A2B4SIX7_STYPI</name>
<evidence type="ECO:0000256" key="13">
    <source>
        <dbReference type="ARBA" id="ARBA00023157"/>
    </source>
</evidence>
<dbReference type="EC" id="3.4.24.-" evidence="16"/>
<keyword evidence="5" id="KW-0732">Signal</keyword>
<protein>
    <recommendedName>
        <fullName evidence="16">Metalloendopeptidase</fullName>
        <ecNumber evidence="16">3.4.24.-</ecNumber>
    </recommendedName>
</protein>
<evidence type="ECO:0000256" key="17">
    <source>
        <dbReference type="SAM" id="MobiDB-lite"/>
    </source>
</evidence>
<evidence type="ECO:0000256" key="6">
    <source>
        <dbReference type="ARBA" id="ARBA00022737"/>
    </source>
</evidence>
<dbReference type="Proteomes" id="UP000225706">
    <property type="component" value="Unassembled WGS sequence"/>
</dbReference>
<feature type="active site" evidence="15">
    <location>
        <position position="178"/>
    </location>
</feature>
<dbReference type="InterPro" id="IPR036383">
    <property type="entry name" value="TSP1_rpt_sf"/>
</dbReference>
<dbReference type="InterPro" id="IPR000884">
    <property type="entry name" value="TSP1_rpt"/>
</dbReference>
<dbReference type="EMBL" id="LSMT01000072">
    <property type="protein sequence ID" value="PFX29043.1"/>
    <property type="molecule type" value="Genomic_DNA"/>
</dbReference>
<evidence type="ECO:0000256" key="14">
    <source>
        <dbReference type="ARBA" id="ARBA00023180"/>
    </source>
</evidence>
<dbReference type="PRINTS" id="PR00480">
    <property type="entry name" value="ASTACIN"/>
</dbReference>
<evidence type="ECO:0000256" key="15">
    <source>
        <dbReference type="PROSITE-ProRule" id="PRU01211"/>
    </source>
</evidence>
<evidence type="ECO:0000256" key="5">
    <source>
        <dbReference type="ARBA" id="ARBA00022729"/>
    </source>
</evidence>
<feature type="region of interest" description="Disordered" evidence="17">
    <location>
        <begin position="1"/>
        <end position="22"/>
    </location>
</feature>
<evidence type="ECO:0000313" key="19">
    <source>
        <dbReference type="EMBL" id="PFX29043.1"/>
    </source>
</evidence>
<dbReference type="SMART" id="SM00209">
    <property type="entry name" value="TSP1"/>
    <property type="match status" value="2"/>
</dbReference>
<feature type="binding site" evidence="15">
    <location>
        <position position="187"/>
    </location>
    <ligand>
        <name>Zn(2+)</name>
        <dbReference type="ChEBI" id="CHEBI:29105"/>
        <note>catalytic</note>
    </ligand>
</feature>
<proteinExistence type="predicted"/>
<dbReference type="Gene3D" id="3.40.390.10">
    <property type="entry name" value="Collagenase (Catalytic Domain)"/>
    <property type="match status" value="2"/>
</dbReference>
<keyword evidence="8 15" id="KW-0862">Zinc</keyword>
<dbReference type="FunFam" id="3.40.390.10:FF:000015">
    <property type="entry name" value="Meprin A subunit"/>
    <property type="match status" value="1"/>
</dbReference>
<dbReference type="FunFam" id="2.20.100.10:FF:000007">
    <property type="entry name" value="Thrombospondin 1"/>
    <property type="match status" value="1"/>
</dbReference>
<keyword evidence="13 15" id="KW-1015">Disulfide bond</keyword>
<dbReference type="InterPro" id="IPR001506">
    <property type="entry name" value="Peptidase_M12A"/>
</dbReference>
<feature type="disulfide bond" evidence="15">
    <location>
        <begin position="147"/>
        <end position="169"/>
    </location>
</feature>
<evidence type="ECO:0000256" key="8">
    <source>
        <dbReference type="ARBA" id="ARBA00022833"/>
    </source>
</evidence>
<dbReference type="InterPro" id="IPR034035">
    <property type="entry name" value="Astacin-like_dom"/>
</dbReference>
<evidence type="ECO:0000313" key="20">
    <source>
        <dbReference type="Proteomes" id="UP000225706"/>
    </source>
</evidence>
<dbReference type="SUPFAM" id="SSF82895">
    <property type="entry name" value="TSP-1 type 1 repeat"/>
    <property type="match status" value="2"/>
</dbReference>
<feature type="active site" evidence="15">
    <location>
        <position position="511"/>
    </location>
</feature>
<sequence>MTGKPSRHPPVFDGTDQTVPQNLTDSSVINKIEEINEEENKNLFETDIKLTKGDYDQIDTSETGNAKGAQVEVENIEENAEKRKAVRSRRKIWPSRIIPVTATVDLADARDNIRAAIKAIQDVSCVRFKDKEDGDKHWIRMVKKNGCYSVVGREYNVSGAQELSIGDGCNSKGIILHELMHALGFWHEQSRTDRDKYVAVLWENIQKGQERNFNMYSTDDVDYAGEMYDFDSIMHYGNYLFSKNKKMTMVALKNPNLLFGQTLKLSKTDILQINAVYDCETPNGQWSRWTDWSPCNIHCTIMRERFCAAKDRKNCPGVDEDGIQTEMKRCVSDECNVPLNGHWGRWAAWSGCSTTCGKGYQTRSRLCDGPAPQFGGDICEGSLVDVQMCKGSRPNCKGKKNGAGVKGRLYEADIVLSDEDKHLVDQREEGDGDGPEGANNMIKRNAVRNRQKLWKTRVLPYRISPALLNLLSNQFYPNSCWSSVGQKVSIPGPQLLSIGPGCDKKGIIMHELMHAAGFWHEQSRTDRNKYVEILWENVAEGQAHNFNKYPHGKLDSLGAMYDFQSLMHYGSRAFSKNGKRTLKAIKHSGSQLGQRKGFSETDILQLNALYDCKSQSSQTWSSWTKFGPCNDKCQKLPFMAIGAAGALGLLVLELVDLAFAPEGGCVTIHVRGMAGKDVMEAAFRLNGPRDANVD</sequence>
<evidence type="ECO:0000256" key="9">
    <source>
        <dbReference type="ARBA" id="ARBA00022989"/>
    </source>
</evidence>
<feature type="binding site" evidence="15">
    <location>
        <position position="514"/>
    </location>
    <ligand>
        <name>Zn(2+)</name>
        <dbReference type="ChEBI" id="CHEBI:29105"/>
        <note>catalytic</note>
    </ligand>
</feature>
<keyword evidence="12" id="KW-0865">Zymogen</keyword>
<dbReference type="GO" id="GO:0006508">
    <property type="term" value="P:proteolysis"/>
    <property type="evidence" value="ECO:0007669"/>
    <property type="project" value="UniProtKB-KW"/>
</dbReference>
<dbReference type="PROSITE" id="PS51864">
    <property type="entry name" value="ASTACIN"/>
    <property type="match status" value="2"/>
</dbReference>
<evidence type="ECO:0000256" key="7">
    <source>
        <dbReference type="ARBA" id="ARBA00022801"/>
    </source>
</evidence>
<feature type="binding site" evidence="15">
    <location>
        <position position="177"/>
    </location>
    <ligand>
        <name>Zn(2+)</name>
        <dbReference type="ChEBI" id="CHEBI:29105"/>
        <note>catalytic</note>
    </ligand>
</feature>
<evidence type="ECO:0000256" key="16">
    <source>
        <dbReference type="RuleBase" id="RU361183"/>
    </source>
</evidence>
<dbReference type="InterPro" id="IPR024079">
    <property type="entry name" value="MetalloPept_cat_dom_sf"/>
</dbReference>
<comment type="caution">
    <text evidence="15">Lacks conserved residue(s) required for the propagation of feature annotation.</text>
</comment>
<keyword evidence="7 15" id="KW-0378">Hydrolase</keyword>
<keyword evidence="4 15" id="KW-0479">Metal-binding</keyword>
<evidence type="ECO:0000256" key="11">
    <source>
        <dbReference type="ARBA" id="ARBA00023136"/>
    </source>
</evidence>
<dbReference type="InterPro" id="IPR006026">
    <property type="entry name" value="Peptidase_Metallo"/>
</dbReference>
<keyword evidence="6" id="KW-0677">Repeat</keyword>
<evidence type="ECO:0000256" key="4">
    <source>
        <dbReference type="ARBA" id="ARBA00022723"/>
    </source>
</evidence>